<dbReference type="Pfam" id="PF14223">
    <property type="entry name" value="Retrotran_gag_2"/>
    <property type="match status" value="1"/>
</dbReference>
<dbReference type="Pfam" id="PF07279">
    <property type="entry name" value="DUF1442"/>
    <property type="match status" value="2"/>
</dbReference>
<protein>
    <submittedName>
        <fullName evidence="1">Uncharacterized protein</fullName>
    </submittedName>
</protein>
<comment type="caution">
    <text evidence="1">The sequence shown here is derived from an EMBL/GenBank/DDBJ whole genome shotgun (WGS) entry which is preliminary data.</text>
</comment>
<keyword evidence="2" id="KW-1185">Reference proteome</keyword>
<dbReference type="OrthoDB" id="685237at2759"/>
<organism evidence="1 2">
    <name type="scientific">Tetracentron sinense</name>
    <name type="common">Spur-leaf</name>
    <dbReference type="NCBI Taxonomy" id="13715"/>
    <lineage>
        <taxon>Eukaryota</taxon>
        <taxon>Viridiplantae</taxon>
        <taxon>Streptophyta</taxon>
        <taxon>Embryophyta</taxon>
        <taxon>Tracheophyta</taxon>
        <taxon>Spermatophyta</taxon>
        <taxon>Magnoliopsida</taxon>
        <taxon>Trochodendrales</taxon>
        <taxon>Trochodendraceae</taxon>
        <taxon>Tetracentron</taxon>
    </lineage>
</organism>
<name>A0A834YFY9_TETSI</name>
<sequence length="374" mass="41196">MKLVWSPETASKAYIDTVKSVSSLLSSNPDNSSSNSLTLTKCFRYHDVQCELFEESSVSELVSAMAGGWSAKLIVETWSQGGVIATSIGLAIASRHTCGRHVCVVPDECSRSAYVEAMREAGISPEVIVGEAEEVMGGLLGIDFLVVDCKREDFARILRVAKLSHRGAVLVCKNASLRIASGLRWCSLLDSPCRVVRSAFLPLGKGLEITHVATSGGSLSSAKGSLVKDLLIQQGLHKTLKGKSKKSESMSDDKWEDLELQATSTIRLSLSDDVLYHVVNEYSALKLLMKLESLYMTNLLSKRLFLKQKLHTLKMKECGDLTKHMNAFNKVVNDLASIDKKFSDENFVLQLFFSLPSSYEHLDTTLLYDNDTRS</sequence>
<evidence type="ECO:0000313" key="2">
    <source>
        <dbReference type="Proteomes" id="UP000655225"/>
    </source>
</evidence>
<gene>
    <name evidence="1" type="ORF">HHK36_028739</name>
</gene>
<evidence type="ECO:0000313" key="1">
    <source>
        <dbReference type="EMBL" id="KAF8379306.1"/>
    </source>
</evidence>
<dbReference type="AlphaFoldDB" id="A0A834YFY9"/>
<dbReference type="Proteomes" id="UP000655225">
    <property type="component" value="Unassembled WGS sequence"/>
</dbReference>
<dbReference type="InterPro" id="IPR009902">
    <property type="entry name" value="DUF1442"/>
</dbReference>
<dbReference type="PANTHER" id="PTHR33593:SF2">
    <property type="entry name" value="ANKYRIN REPEAT_KH DOMAIN PROTEIN (DUF1442)"/>
    <property type="match status" value="1"/>
</dbReference>
<dbReference type="EMBL" id="JABCRI010000022">
    <property type="protein sequence ID" value="KAF8379306.1"/>
    <property type="molecule type" value="Genomic_DNA"/>
</dbReference>
<accession>A0A834YFY9</accession>
<dbReference type="PANTHER" id="PTHR33593">
    <property type="entry name" value="DUF1442 FAMILY PROTEIN"/>
    <property type="match status" value="1"/>
</dbReference>
<reference evidence="1 2" key="1">
    <citation type="submission" date="2020-04" db="EMBL/GenBank/DDBJ databases">
        <title>Plant Genome Project.</title>
        <authorList>
            <person name="Zhang R.-G."/>
        </authorList>
    </citation>
    <scope>NUCLEOTIDE SEQUENCE [LARGE SCALE GENOMIC DNA]</scope>
    <source>
        <strain evidence="1">YNK0</strain>
        <tissue evidence="1">Leaf</tissue>
    </source>
</reference>
<proteinExistence type="predicted"/>